<dbReference type="AlphaFoldDB" id="A0A829MNS4"/>
<evidence type="ECO:0000313" key="1">
    <source>
        <dbReference type="EMBL" id="ESV65503.1"/>
    </source>
</evidence>
<evidence type="ECO:0000313" key="2">
    <source>
        <dbReference type="Proteomes" id="UP000018502"/>
    </source>
</evidence>
<dbReference type="Proteomes" id="UP000018502">
    <property type="component" value="Unassembled WGS sequence"/>
</dbReference>
<accession>A0A829MNS4</accession>
<protein>
    <submittedName>
        <fullName evidence="1">Uncharacterized protein</fullName>
    </submittedName>
</protein>
<sequence>MGVIGGYVVRSTAPPTKSDIEQAVTAAVMTTAANTSTAK</sequence>
<name>A0A829MNS4_9MYCO</name>
<organism evidence="1 2">
    <name type="scientific">Mycobacteroides abscessus MAB_091912_2446</name>
    <dbReference type="NCBI Taxonomy" id="1335414"/>
    <lineage>
        <taxon>Bacteria</taxon>
        <taxon>Bacillati</taxon>
        <taxon>Actinomycetota</taxon>
        <taxon>Actinomycetes</taxon>
        <taxon>Mycobacteriales</taxon>
        <taxon>Mycobacteriaceae</taxon>
        <taxon>Mycobacteroides</taxon>
        <taxon>Mycobacteroides abscessus</taxon>
    </lineage>
</organism>
<reference evidence="1 2" key="1">
    <citation type="journal article" date="2014" name="Emerg. Infect. Dis.">
        <title>High-level Relatedness among Mycobacterium abscessus subsp. massiliense Strains from Widely Separated Outbreaks.</title>
        <authorList>
            <person name="Tettelin H."/>
            <person name="Davidson R.M."/>
            <person name="Agrawal S."/>
            <person name="Aitken M.L."/>
            <person name="Shallom S."/>
            <person name="Hasan N.A."/>
            <person name="Strong M."/>
            <person name="Nogueira de Moura V.C."/>
            <person name="De Groote M.A."/>
            <person name="Duarte R.S."/>
            <person name="Hine E."/>
            <person name="Parankush S."/>
            <person name="Su Q."/>
            <person name="Daugherty S.C."/>
            <person name="Fraser C.M."/>
            <person name="Brown-Elliott B.A."/>
            <person name="Wallace R.J.Jr."/>
            <person name="Holland S.M."/>
            <person name="Sampaio E.P."/>
            <person name="Olivier K.N."/>
            <person name="Jackson M."/>
            <person name="Zelazny A.M."/>
        </authorList>
    </citation>
    <scope>NUCLEOTIDE SEQUENCE [LARGE SCALE GENOMIC DNA]</scope>
    <source>
        <strain evidence="1 2">MAB_091912_2446</strain>
    </source>
</reference>
<dbReference type="EMBL" id="AYTF01000001">
    <property type="protein sequence ID" value="ESV65503.1"/>
    <property type="molecule type" value="Genomic_DNA"/>
</dbReference>
<comment type="caution">
    <text evidence="1">The sequence shown here is derived from an EMBL/GenBank/DDBJ whole genome shotgun (WGS) entry which is preliminary data.</text>
</comment>
<gene>
    <name evidence="1" type="ORF">L833_2895</name>
</gene>
<proteinExistence type="predicted"/>